<dbReference type="InterPro" id="IPR026875">
    <property type="entry name" value="PHydrolase_assoc_dom"/>
</dbReference>
<dbReference type="PROSITE" id="PS51831">
    <property type="entry name" value="HD"/>
    <property type="match status" value="1"/>
</dbReference>
<comment type="similarity">
    <text evidence="2">Belongs to the dGTPase family. Type 2 subfamily.</text>
</comment>
<comment type="caution">
    <text evidence="5">The sequence shown here is derived from an EMBL/GenBank/DDBJ whole genome shotgun (WGS) entry which is preliminary data.</text>
</comment>
<dbReference type="CDD" id="cd00077">
    <property type="entry name" value="HDc"/>
    <property type="match status" value="1"/>
</dbReference>
<dbReference type="RefSeq" id="WP_313273095.1">
    <property type="nucleotide sequence ID" value="NZ_JASXSX010000001.1"/>
</dbReference>
<dbReference type="Pfam" id="PF13286">
    <property type="entry name" value="HD_assoc"/>
    <property type="match status" value="1"/>
</dbReference>
<proteinExistence type="inferred from homology"/>
<reference evidence="5 6" key="1">
    <citation type="submission" date="2023-06" db="EMBL/GenBank/DDBJ databases">
        <title>Draft genome sequence of Gleimia hominis type strain CCUG 57540T.</title>
        <authorList>
            <person name="Salva-Serra F."/>
            <person name="Cardew S."/>
            <person name="Jensie Markopoulos S."/>
            <person name="Ohlen M."/>
            <person name="Inganas E."/>
            <person name="Svensson-Stadler L."/>
            <person name="Moore E.R.B."/>
        </authorList>
    </citation>
    <scope>NUCLEOTIDE SEQUENCE [LARGE SCALE GENOMIC DNA]</scope>
    <source>
        <strain evidence="5 6">CCUG 57540</strain>
    </source>
</reference>
<sequence>MPEHKLIHRFHAAHQYTSSVKENRLYHYDAADRQRRAQERPKSASRTDFERDRARILHSAAFRRLGAKTQVLGPSSDDFIRTRLTHSLEVAQVGREIGKELGVDPDVVETACLAHDLGHPPFGHNGEKALNDLGQECGGFEGNAQTFRIVTRLEPKVVGAEGEPAGVNLTRASLDAVCKYPWQRGQGPDAVKSTRKYCVYTDDAPTFTWMRRGAPTGQLCIEAQIMDLSDDIAYSVHDIEDAITTRKFAPHKLRDDKEFAGILQMLSEWVGHPLETGKYETARKRLLDDPYWIEDFTGDYASRAQLKDMTSQLIGRFCSEAVHATRESDQQHWIQPSGPAPSNANAPSLGRYEAALQVPEETRAEIELLKGIAVYYVMAPREFEPVYLQQRTLLADLVDALVNSKCEHLEEPFATAWRRASTDAQRLRATIDQVASLTDTSANQWHARLCGLFSTTY</sequence>
<protein>
    <recommendedName>
        <fullName evidence="2">Deoxyguanosinetriphosphate triphosphohydrolase-like protein</fullName>
    </recommendedName>
</protein>
<dbReference type="InterPro" id="IPR050135">
    <property type="entry name" value="dGTPase-like"/>
</dbReference>
<dbReference type="SUPFAM" id="SSF109604">
    <property type="entry name" value="HD-domain/PDEase-like"/>
    <property type="match status" value="1"/>
</dbReference>
<dbReference type="Proteomes" id="UP001247542">
    <property type="component" value="Unassembled WGS sequence"/>
</dbReference>
<dbReference type="SMART" id="SM00471">
    <property type="entry name" value="HDc"/>
    <property type="match status" value="1"/>
</dbReference>
<keyword evidence="6" id="KW-1185">Reference proteome</keyword>
<gene>
    <name evidence="5" type="ORF">QS713_05385</name>
</gene>
<dbReference type="NCBIfam" id="TIGR01353">
    <property type="entry name" value="dGTP_triPase"/>
    <property type="match status" value="1"/>
</dbReference>
<dbReference type="InterPro" id="IPR006261">
    <property type="entry name" value="dGTPase"/>
</dbReference>
<dbReference type="EMBL" id="JASXSX010000001">
    <property type="protein sequence ID" value="MDT3767495.1"/>
    <property type="molecule type" value="Genomic_DNA"/>
</dbReference>
<dbReference type="NCBIfam" id="NF002829">
    <property type="entry name" value="PRK03007.1"/>
    <property type="match status" value="1"/>
</dbReference>
<dbReference type="Pfam" id="PF01966">
    <property type="entry name" value="HD"/>
    <property type="match status" value="1"/>
</dbReference>
<organism evidence="5 6">
    <name type="scientific">Gleimia hominis</name>
    <dbReference type="NCBI Taxonomy" id="595468"/>
    <lineage>
        <taxon>Bacteria</taxon>
        <taxon>Bacillati</taxon>
        <taxon>Actinomycetota</taxon>
        <taxon>Actinomycetes</taxon>
        <taxon>Actinomycetales</taxon>
        <taxon>Actinomycetaceae</taxon>
        <taxon>Gleimia</taxon>
    </lineage>
</organism>
<keyword evidence="1 2" id="KW-0378">Hydrolase</keyword>
<name>A0ABU3IE28_9ACTO</name>
<evidence type="ECO:0000256" key="1">
    <source>
        <dbReference type="ARBA" id="ARBA00022801"/>
    </source>
</evidence>
<dbReference type="Gene3D" id="1.10.3210.10">
    <property type="entry name" value="Hypothetical protein af1432"/>
    <property type="match status" value="1"/>
</dbReference>
<evidence type="ECO:0000256" key="3">
    <source>
        <dbReference type="SAM" id="MobiDB-lite"/>
    </source>
</evidence>
<evidence type="ECO:0000313" key="6">
    <source>
        <dbReference type="Proteomes" id="UP001247542"/>
    </source>
</evidence>
<feature type="region of interest" description="Disordered" evidence="3">
    <location>
        <begin position="328"/>
        <end position="347"/>
    </location>
</feature>
<accession>A0ABU3IE28</accession>
<evidence type="ECO:0000313" key="5">
    <source>
        <dbReference type="EMBL" id="MDT3767495.1"/>
    </source>
</evidence>
<dbReference type="HAMAP" id="MF_01212">
    <property type="entry name" value="dGTPase_type2"/>
    <property type="match status" value="1"/>
</dbReference>
<dbReference type="PANTHER" id="PTHR11373">
    <property type="entry name" value="DEOXYNUCLEOSIDE TRIPHOSPHATE TRIPHOSPHOHYDROLASE"/>
    <property type="match status" value="1"/>
</dbReference>
<feature type="compositionally biased region" description="Low complexity" evidence="3">
    <location>
        <begin position="336"/>
        <end position="347"/>
    </location>
</feature>
<evidence type="ECO:0000256" key="2">
    <source>
        <dbReference type="HAMAP-Rule" id="MF_01212"/>
    </source>
</evidence>
<dbReference type="InterPro" id="IPR003607">
    <property type="entry name" value="HD/PDEase_dom"/>
</dbReference>
<dbReference type="PANTHER" id="PTHR11373:SF32">
    <property type="entry name" value="DEOXYGUANOSINETRIPHOSPHATE TRIPHOSPHOHYDROLASE"/>
    <property type="match status" value="1"/>
</dbReference>
<evidence type="ECO:0000259" key="4">
    <source>
        <dbReference type="PROSITE" id="PS51831"/>
    </source>
</evidence>
<feature type="domain" description="HD" evidence="4">
    <location>
        <begin position="83"/>
        <end position="235"/>
    </location>
</feature>
<dbReference type="InterPro" id="IPR023023">
    <property type="entry name" value="dNTPase_2"/>
</dbReference>
<dbReference type="InterPro" id="IPR006674">
    <property type="entry name" value="HD_domain"/>
</dbReference>